<dbReference type="GO" id="GO:0047545">
    <property type="term" value="F:(S)-2-hydroxyglutarate dehydrogenase activity"/>
    <property type="evidence" value="ECO:0007669"/>
    <property type="project" value="TreeGrafter"/>
</dbReference>
<dbReference type="Gene3D" id="3.50.50.60">
    <property type="entry name" value="FAD/NAD(P)-binding domain"/>
    <property type="match status" value="1"/>
</dbReference>
<gene>
    <name evidence="7" type="ORF">GRI44_10440</name>
</gene>
<evidence type="ECO:0000259" key="6">
    <source>
        <dbReference type="Pfam" id="PF01266"/>
    </source>
</evidence>
<dbReference type="EMBL" id="WTYU01000002">
    <property type="protein sequence ID" value="MXP15165.1"/>
    <property type="molecule type" value="Genomic_DNA"/>
</dbReference>
<keyword evidence="4" id="KW-0560">Oxidoreductase</keyword>
<evidence type="ECO:0000256" key="4">
    <source>
        <dbReference type="ARBA" id="ARBA00023002"/>
    </source>
</evidence>
<reference evidence="7 8" key="1">
    <citation type="submission" date="2019-12" db="EMBL/GenBank/DDBJ databases">
        <title>Genomic-based taxomic classification of the family Erythrobacteraceae.</title>
        <authorList>
            <person name="Xu L."/>
        </authorList>
    </citation>
    <scope>NUCLEOTIDE SEQUENCE [LARGE SCALE GENOMIC DNA]</scope>
    <source>
        <strain evidence="7 8">KCTC 52259</strain>
    </source>
</reference>
<comment type="similarity">
    <text evidence="5">Belongs to the L2HGDH family.</text>
</comment>
<comment type="caution">
    <text evidence="7">The sequence shown here is derived from an EMBL/GenBank/DDBJ whole genome shotgun (WGS) entry which is preliminary data.</text>
</comment>
<evidence type="ECO:0000313" key="8">
    <source>
        <dbReference type="Proteomes" id="UP000473531"/>
    </source>
</evidence>
<dbReference type="PANTHER" id="PTHR43104">
    <property type="entry name" value="L-2-HYDROXYGLUTARATE DEHYDROGENASE, MITOCHONDRIAL"/>
    <property type="match status" value="1"/>
</dbReference>
<dbReference type="Proteomes" id="UP000473531">
    <property type="component" value="Unassembled WGS sequence"/>
</dbReference>
<dbReference type="PANTHER" id="PTHR43104:SF4">
    <property type="entry name" value="L-2-HYDROXYGLUTARATE DEHYDROGENASE, MITOCHONDRIAL"/>
    <property type="match status" value="1"/>
</dbReference>
<evidence type="ECO:0000256" key="3">
    <source>
        <dbReference type="ARBA" id="ARBA00022827"/>
    </source>
</evidence>
<evidence type="ECO:0000256" key="5">
    <source>
        <dbReference type="ARBA" id="ARBA00037941"/>
    </source>
</evidence>
<keyword evidence="2" id="KW-0285">Flavoprotein</keyword>
<dbReference type="Gene3D" id="3.30.9.10">
    <property type="entry name" value="D-Amino Acid Oxidase, subunit A, domain 2"/>
    <property type="match status" value="1"/>
</dbReference>
<sequence>MAAYAPDFDVVIIGAGVIGLSAAMAAGKLGHKVLILERNASYGQETSARNSEVVHAGIYYEPQSLKARMCVAGRHRLYEFAAENGVPFRQCGKLIVANAEYQLAALEAIAVRGETCGVSDIQFVNRSELVTIEPQLKGIGALISPSTGIIDSHAYMTALLGHAESLDAQFVAGCQVSGIKSAGNSWQIFTTDDAEESVTTRAVINCAGLWASEVAAMVEGLPGGCIPSTRYAKGSYFSYSANVPFSHLIYPLPEPGGLGIHLTLDLAGRARFGPDVTWIKSLEYDVNISSRDRFADAVAKFWPEVDRSRMFPDYAGVRPKLSGPAEAGADFVVSGPAHHGLDGLVNLFGIESPGLTSSLPLGEMAADLACTHF</sequence>
<dbReference type="InterPro" id="IPR036188">
    <property type="entry name" value="FAD/NAD-bd_sf"/>
</dbReference>
<dbReference type="RefSeq" id="WP_160601728.1">
    <property type="nucleotide sequence ID" value="NZ_WTYU01000002.1"/>
</dbReference>
<dbReference type="SUPFAM" id="SSF51905">
    <property type="entry name" value="FAD/NAD(P)-binding domain"/>
    <property type="match status" value="1"/>
</dbReference>
<accession>A0A6L7GHZ9</accession>
<dbReference type="OrthoDB" id="9801699at2"/>
<keyword evidence="8" id="KW-1185">Reference proteome</keyword>
<dbReference type="InterPro" id="IPR006076">
    <property type="entry name" value="FAD-dep_OxRdtase"/>
</dbReference>
<dbReference type="AlphaFoldDB" id="A0A6L7GHZ9"/>
<proteinExistence type="inferred from homology"/>
<comment type="cofactor">
    <cofactor evidence="1">
        <name>FAD</name>
        <dbReference type="ChEBI" id="CHEBI:57692"/>
    </cofactor>
</comment>
<evidence type="ECO:0000256" key="2">
    <source>
        <dbReference type="ARBA" id="ARBA00022630"/>
    </source>
</evidence>
<organism evidence="7 8">
    <name type="scientific">Allopontixanthobacter confluentis</name>
    <dbReference type="NCBI Taxonomy" id="1849021"/>
    <lineage>
        <taxon>Bacteria</taxon>
        <taxon>Pseudomonadati</taxon>
        <taxon>Pseudomonadota</taxon>
        <taxon>Alphaproteobacteria</taxon>
        <taxon>Sphingomonadales</taxon>
        <taxon>Erythrobacteraceae</taxon>
        <taxon>Allopontixanthobacter</taxon>
    </lineage>
</organism>
<keyword evidence="3" id="KW-0274">FAD</keyword>
<feature type="domain" description="FAD dependent oxidoreductase" evidence="6">
    <location>
        <begin position="9"/>
        <end position="368"/>
    </location>
</feature>
<evidence type="ECO:0000313" key="7">
    <source>
        <dbReference type="EMBL" id="MXP15165.1"/>
    </source>
</evidence>
<dbReference type="Pfam" id="PF01266">
    <property type="entry name" value="DAO"/>
    <property type="match status" value="1"/>
</dbReference>
<protein>
    <submittedName>
        <fullName evidence="7">FAD-dependent oxidoreductase</fullName>
    </submittedName>
</protein>
<name>A0A6L7GHZ9_9SPHN</name>
<evidence type="ECO:0000256" key="1">
    <source>
        <dbReference type="ARBA" id="ARBA00001974"/>
    </source>
</evidence>